<dbReference type="EMBL" id="OUNE01000022">
    <property type="protein sequence ID" value="SPP32767.1"/>
    <property type="molecule type" value="Genomic_DNA"/>
</dbReference>
<reference evidence="1" key="1">
    <citation type="submission" date="2018-04" db="EMBL/GenBank/DDBJ databases">
        <authorList>
            <person name="Go L.Y."/>
            <person name="Mitchell J.A."/>
        </authorList>
    </citation>
    <scope>NUCLEOTIDE SEQUENCE</scope>
    <source>
        <strain evidence="1">WBAD</strain>
    </source>
</reference>
<gene>
    <name evidence="1" type="ORF">WBAD_0123</name>
</gene>
<organism evidence="1">
    <name type="scientific">Wolbachia endosymbiont of Aleurodicus dispersus</name>
    <dbReference type="NCBI Taxonomy" id="1288877"/>
    <lineage>
        <taxon>Bacteria</taxon>
        <taxon>Pseudomonadati</taxon>
        <taxon>Pseudomonadota</taxon>
        <taxon>Alphaproteobacteria</taxon>
        <taxon>Rickettsiales</taxon>
        <taxon>Anaplasmataceae</taxon>
        <taxon>Wolbachieae</taxon>
        <taxon>Wolbachia</taxon>
    </lineage>
</organism>
<protein>
    <submittedName>
        <fullName evidence="1">Uncharacterized protein</fullName>
    </submittedName>
</protein>
<evidence type="ECO:0000313" key="1">
    <source>
        <dbReference type="EMBL" id="SPP32767.1"/>
    </source>
</evidence>
<proteinExistence type="predicted"/>
<accession>A0A3B0IUY7</accession>
<name>A0A3B0IUY7_9RICK</name>
<sequence length="53" mass="6182">MQQRPLASRLDTKLVSIKVLCKNTIFFVMVELKAGFQTGMTLYEHCIPYYNQL</sequence>
<dbReference type="AlphaFoldDB" id="A0A3B0IUY7"/>